<sequence>MDSLDCAEKRILEVVARSPVPEDPRHAENTLEWLLRLERSADPALRLAALAHDIERARPDRLRREAFDDYDAFKAAHAQEGARILGDLLRGCGVEEAVAREACRLVECHESGGDPRSDLLREADSLSFFEVNLPLYHAREGDAETLRRCRWGVARLSSRGRALLGSWLPADPALARIVERALGNP</sequence>
<proteinExistence type="predicted"/>
<dbReference type="InterPro" id="IPR025255">
    <property type="entry name" value="DUF4202"/>
</dbReference>
<dbReference type="EMBL" id="DROM01000419">
    <property type="protein sequence ID" value="HHH13965.1"/>
    <property type="molecule type" value="Genomic_DNA"/>
</dbReference>
<gene>
    <name evidence="1" type="ORF">ENJ98_06975</name>
</gene>
<dbReference type="SUPFAM" id="SSF109604">
    <property type="entry name" value="HD-domain/PDEase-like"/>
    <property type="match status" value="1"/>
</dbReference>
<name>A0A7C5N822_9GAMM</name>
<dbReference type="Pfam" id="PF13875">
    <property type="entry name" value="DUF4202"/>
    <property type="match status" value="1"/>
</dbReference>
<dbReference type="AlphaFoldDB" id="A0A7C5N822"/>
<organism evidence="1">
    <name type="scientific">Thiolapillus brandeum</name>
    <dbReference type="NCBI Taxonomy" id="1076588"/>
    <lineage>
        <taxon>Bacteria</taxon>
        <taxon>Pseudomonadati</taxon>
        <taxon>Pseudomonadota</taxon>
        <taxon>Gammaproteobacteria</taxon>
        <taxon>Chromatiales</taxon>
        <taxon>Sedimenticolaceae</taxon>
        <taxon>Thiolapillus</taxon>
    </lineage>
</organism>
<comment type="caution">
    <text evidence="1">The sequence shown here is derived from an EMBL/GenBank/DDBJ whole genome shotgun (WGS) entry which is preliminary data.</text>
</comment>
<protein>
    <submittedName>
        <fullName evidence="1">DUF4202 family protein</fullName>
    </submittedName>
</protein>
<accession>A0A7C5N822</accession>
<evidence type="ECO:0000313" key="1">
    <source>
        <dbReference type="EMBL" id="HHH13965.1"/>
    </source>
</evidence>
<reference evidence="1" key="1">
    <citation type="journal article" date="2020" name="mSystems">
        <title>Genome- and Community-Level Interaction Insights into Carbon Utilization and Element Cycling Functions of Hydrothermarchaeota in Hydrothermal Sediment.</title>
        <authorList>
            <person name="Zhou Z."/>
            <person name="Liu Y."/>
            <person name="Xu W."/>
            <person name="Pan J."/>
            <person name="Luo Z.H."/>
            <person name="Li M."/>
        </authorList>
    </citation>
    <scope>NUCLEOTIDE SEQUENCE [LARGE SCALE GENOMIC DNA]</scope>
    <source>
        <strain evidence="1">HyVt-535</strain>
    </source>
</reference>
<dbReference type="Proteomes" id="UP000886100">
    <property type="component" value="Unassembled WGS sequence"/>
</dbReference>
<dbReference type="Gene3D" id="1.10.3210.10">
    <property type="entry name" value="Hypothetical protein af1432"/>
    <property type="match status" value="1"/>
</dbReference>